<dbReference type="AlphaFoldDB" id="A0A0D6PJ81"/>
<organism evidence="2 3">
    <name type="scientific">Acidocella aminolytica 101 = DSM 11237</name>
    <dbReference type="NCBI Taxonomy" id="1120923"/>
    <lineage>
        <taxon>Bacteria</taxon>
        <taxon>Pseudomonadati</taxon>
        <taxon>Pseudomonadota</taxon>
        <taxon>Alphaproteobacteria</taxon>
        <taxon>Acetobacterales</taxon>
        <taxon>Acidocellaceae</taxon>
        <taxon>Acidocella</taxon>
    </lineage>
</organism>
<feature type="transmembrane region" description="Helical" evidence="1">
    <location>
        <begin position="16"/>
        <end position="34"/>
    </location>
</feature>
<sequence length="89" mass="10481">MVKVPKAKPSHHKAKYLTLLFVPLVSTWLIYAEVGHIHGWLGRCITLILILFAVLSAFLMFSMWLLRLESPLMDFIFEIERINKHFDRK</sequence>
<dbReference type="EMBL" id="BANC01000094">
    <property type="protein sequence ID" value="GAN81451.1"/>
    <property type="molecule type" value="Genomic_DNA"/>
</dbReference>
<reference evidence="2 3" key="1">
    <citation type="submission" date="2012-11" db="EMBL/GenBank/DDBJ databases">
        <title>Whole genome sequence of Acidocella aminolytica 101 = DSM 11237.</title>
        <authorList>
            <person name="Azuma Y."/>
            <person name="Higashiura N."/>
            <person name="Hirakawa H."/>
            <person name="Matsushita K."/>
        </authorList>
    </citation>
    <scope>NUCLEOTIDE SEQUENCE [LARGE SCALE GENOMIC DNA]</scope>
    <source>
        <strain evidence="3">101 / DSM 11237</strain>
    </source>
</reference>
<evidence type="ECO:0000313" key="3">
    <source>
        <dbReference type="Proteomes" id="UP000032668"/>
    </source>
</evidence>
<proteinExistence type="predicted"/>
<evidence type="ECO:0000313" key="2">
    <source>
        <dbReference type="EMBL" id="GAN81451.1"/>
    </source>
</evidence>
<dbReference type="Proteomes" id="UP000032668">
    <property type="component" value="Unassembled WGS sequence"/>
</dbReference>
<feature type="transmembrane region" description="Helical" evidence="1">
    <location>
        <begin position="40"/>
        <end position="66"/>
    </location>
</feature>
<keyword evidence="1" id="KW-0812">Transmembrane</keyword>
<name>A0A0D6PJ81_9PROT</name>
<comment type="caution">
    <text evidence="2">The sequence shown here is derived from an EMBL/GenBank/DDBJ whole genome shotgun (WGS) entry which is preliminary data.</text>
</comment>
<gene>
    <name evidence="2" type="ORF">Aam_096_010</name>
</gene>
<keyword evidence="3" id="KW-1185">Reference proteome</keyword>
<evidence type="ECO:0000256" key="1">
    <source>
        <dbReference type="SAM" id="Phobius"/>
    </source>
</evidence>
<accession>A0A0D6PJ81</accession>
<keyword evidence="1" id="KW-0472">Membrane</keyword>
<protein>
    <submittedName>
        <fullName evidence="2">Uncharacterized protein</fullName>
    </submittedName>
</protein>
<keyword evidence="1" id="KW-1133">Transmembrane helix</keyword>